<dbReference type="GO" id="GO:0006744">
    <property type="term" value="P:ubiquinone biosynthetic process"/>
    <property type="evidence" value="ECO:0007669"/>
    <property type="project" value="UniProtKB-UniRule"/>
</dbReference>
<dbReference type="RefSeq" id="WP_008212732.1">
    <property type="nucleotide sequence ID" value="NZ_FOSR01000004.1"/>
</dbReference>
<keyword evidence="1" id="KW-0175">Coiled coil</keyword>
<protein>
    <recommendedName>
        <fullName evidence="1">Ubiquinone biosynthesis accessory factor UbiK</fullName>
    </recommendedName>
</protein>
<name>A0A1I4B341_9GAMM</name>
<gene>
    <name evidence="1" type="primary">ubiK</name>
    <name evidence="2" type="ORF">SAMN05192579_104224</name>
</gene>
<dbReference type="PANTHER" id="PTHR38040">
    <property type="entry name" value="UBIQUINONE BIOSYNTHESIS ACCESSORY FACTOR UBIK"/>
    <property type="match status" value="1"/>
</dbReference>
<proteinExistence type="inferred from homology"/>
<keyword evidence="1" id="KW-0963">Cytoplasm</keyword>
<comment type="subcellular location">
    <subcellularLocation>
        <location evidence="1">Cytoplasm</location>
    </subcellularLocation>
</comment>
<evidence type="ECO:0000313" key="2">
    <source>
        <dbReference type="EMBL" id="SFK62319.1"/>
    </source>
</evidence>
<feature type="coiled-coil region" evidence="1">
    <location>
        <begin position="52"/>
        <end position="79"/>
    </location>
</feature>
<accession>A0A1I4B341</accession>
<keyword evidence="3" id="KW-1185">Reference proteome</keyword>
<comment type="pathway">
    <text evidence="1">Cofactor biosynthesis; ubiquinone biosynthesis.</text>
</comment>
<organism evidence="2 3">
    <name type="scientific">Rhodanobacter glycinis</name>
    <dbReference type="NCBI Taxonomy" id="582702"/>
    <lineage>
        <taxon>Bacteria</taxon>
        <taxon>Pseudomonadati</taxon>
        <taxon>Pseudomonadota</taxon>
        <taxon>Gammaproteobacteria</taxon>
        <taxon>Lysobacterales</taxon>
        <taxon>Rhodanobacteraceae</taxon>
        <taxon>Rhodanobacter</taxon>
    </lineage>
</organism>
<evidence type="ECO:0000256" key="1">
    <source>
        <dbReference type="HAMAP-Rule" id="MF_02216"/>
    </source>
</evidence>
<evidence type="ECO:0000313" key="3">
    <source>
        <dbReference type="Proteomes" id="UP000198725"/>
    </source>
</evidence>
<dbReference type="InterPro" id="IPR007475">
    <property type="entry name" value="UbiK"/>
</dbReference>
<dbReference type="PANTHER" id="PTHR38040:SF1">
    <property type="entry name" value="UBIQUINONE BIOSYNTHESIS ACCESSORY FACTOR UBIK"/>
    <property type="match status" value="1"/>
</dbReference>
<dbReference type="AlphaFoldDB" id="A0A1I4B341"/>
<dbReference type="Pfam" id="PF04380">
    <property type="entry name" value="BMFP"/>
    <property type="match status" value="1"/>
</dbReference>
<dbReference type="GO" id="GO:0005829">
    <property type="term" value="C:cytosol"/>
    <property type="evidence" value="ECO:0007669"/>
    <property type="project" value="TreeGrafter"/>
</dbReference>
<comment type="function">
    <text evidence="1">Required for efficient ubiquinone (coenzyme Q) biosynthesis. UbiK is probably an accessory factor of Ubi enzymes and facilitates ubiquinone biosynthesis by acting as an assembly factor, a targeting factor, or both.</text>
</comment>
<reference evidence="3" key="1">
    <citation type="submission" date="2016-10" db="EMBL/GenBank/DDBJ databases">
        <authorList>
            <person name="Varghese N."/>
            <person name="Submissions S."/>
        </authorList>
    </citation>
    <scope>NUCLEOTIDE SEQUENCE [LARGE SCALE GENOMIC DNA]</scope>
    <source>
        <strain evidence="3">MO64</strain>
    </source>
</reference>
<dbReference type="EMBL" id="FOSR01000004">
    <property type="protein sequence ID" value="SFK62319.1"/>
    <property type="molecule type" value="Genomic_DNA"/>
</dbReference>
<sequence>MMERLDIDQIALRLASLVPPGLADAQKDLSANFRDVLAQGLRRLELVTREEFDVQSQLLARTRAKVDELEKRVAELEAVAHSRES</sequence>
<dbReference type="Proteomes" id="UP000198725">
    <property type="component" value="Unassembled WGS sequence"/>
</dbReference>
<comment type="similarity">
    <text evidence="1">Belongs to the UbiK family.</text>
</comment>
<dbReference type="UniPathway" id="UPA00232"/>
<keyword evidence="1" id="KW-0831">Ubiquinone biosynthesis</keyword>
<dbReference type="HAMAP" id="MF_02216">
    <property type="entry name" value="UbiK"/>
    <property type="match status" value="1"/>
</dbReference>